<keyword evidence="3 6" id="KW-1133">Transmembrane helix</keyword>
<dbReference type="Gene3D" id="1.20.1080.10">
    <property type="entry name" value="Glycerol uptake facilitator protein"/>
    <property type="match status" value="1"/>
</dbReference>
<evidence type="ECO:0000256" key="6">
    <source>
        <dbReference type="SAM" id="Phobius"/>
    </source>
</evidence>
<gene>
    <name evidence="7" type="ORF">EQM13_13210</name>
</gene>
<accession>A0A410QEV9</accession>
<organism evidence="7 8">
    <name type="scientific">Acidilutibacter cellobiosedens</name>
    <dbReference type="NCBI Taxonomy" id="2507161"/>
    <lineage>
        <taxon>Bacteria</taxon>
        <taxon>Bacillati</taxon>
        <taxon>Bacillota</taxon>
        <taxon>Tissierellia</taxon>
        <taxon>Tissierellales</taxon>
        <taxon>Acidilutibacteraceae</taxon>
        <taxon>Acidilutibacter</taxon>
    </lineage>
</organism>
<evidence type="ECO:0000256" key="1">
    <source>
        <dbReference type="ARBA" id="ARBA00004141"/>
    </source>
</evidence>
<dbReference type="NCBIfam" id="TIGR00790">
    <property type="entry name" value="fnt"/>
    <property type="match status" value="1"/>
</dbReference>
<feature type="transmembrane region" description="Helical" evidence="6">
    <location>
        <begin position="163"/>
        <end position="182"/>
    </location>
</feature>
<dbReference type="AlphaFoldDB" id="A0A410QEV9"/>
<proteinExistence type="inferred from homology"/>
<evidence type="ECO:0000313" key="7">
    <source>
        <dbReference type="EMBL" id="QAT62455.1"/>
    </source>
</evidence>
<keyword evidence="8" id="KW-1185">Reference proteome</keyword>
<evidence type="ECO:0000256" key="2">
    <source>
        <dbReference type="ARBA" id="ARBA00022692"/>
    </source>
</evidence>
<dbReference type="PANTHER" id="PTHR30520:SF6">
    <property type="entry name" value="FORMATE_NITRATE FAMILY TRANSPORTER (EUROFUNG)"/>
    <property type="match status" value="1"/>
</dbReference>
<dbReference type="Pfam" id="PF01226">
    <property type="entry name" value="Form_Nir_trans"/>
    <property type="match status" value="1"/>
</dbReference>
<comment type="similarity">
    <text evidence="5">Belongs to the FNT transporter (TC 1.A.16) family.</text>
</comment>
<dbReference type="InterPro" id="IPR024002">
    <property type="entry name" value="For/NO2_transpt_CS"/>
</dbReference>
<feature type="transmembrane region" description="Helical" evidence="6">
    <location>
        <begin position="72"/>
        <end position="100"/>
    </location>
</feature>
<feature type="transmembrane region" description="Helical" evidence="6">
    <location>
        <begin position="112"/>
        <end position="132"/>
    </location>
</feature>
<dbReference type="InterPro" id="IPR000292">
    <property type="entry name" value="For/NO2_transpt"/>
</dbReference>
<dbReference type="GO" id="GO:0005886">
    <property type="term" value="C:plasma membrane"/>
    <property type="evidence" value="ECO:0007669"/>
    <property type="project" value="TreeGrafter"/>
</dbReference>
<dbReference type="PROSITE" id="PS01006">
    <property type="entry name" value="FORMATE_NITRITE_TP_2"/>
    <property type="match status" value="1"/>
</dbReference>
<feature type="transmembrane region" description="Helical" evidence="6">
    <location>
        <begin position="28"/>
        <end position="46"/>
    </location>
</feature>
<name>A0A410QEV9_9FIRM</name>
<dbReference type="PROSITE" id="PS01005">
    <property type="entry name" value="FORMATE_NITRITE_TP_1"/>
    <property type="match status" value="1"/>
</dbReference>
<evidence type="ECO:0000313" key="8">
    <source>
        <dbReference type="Proteomes" id="UP000287969"/>
    </source>
</evidence>
<dbReference type="EMBL" id="CP035282">
    <property type="protein sequence ID" value="QAT62455.1"/>
    <property type="molecule type" value="Genomic_DNA"/>
</dbReference>
<comment type="subcellular location">
    <subcellularLocation>
        <location evidence="1">Membrane</location>
        <topology evidence="1">Multi-pass membrane protein</topology>
    </subcellularLocation>
</comment>
<evidence type="ECO:0000256" key="5">
    <source>
        <dbReference type="ARBA" id="ARBA00049660"/>
    </source>
</evidence>
<protein>
    <submittedName>
        <fullName evidence="7">Formate/nitrite transporter family protein</fullName>
    </submittedName>
</protein>
<evidence type="ECO:0000256" key="4">
    <source>
        <dbReference type="ARBA" id="ARBA00023136"/>
    </source>
</evidence>
<dbReference type="GO" id="GO:0015499">
    <property type="term" value="F:formate transmembrane transporter activity"/>
    <property type="evidence" value="ECO:0007669"/>
    <property type="project" value="TreeGrafter"/>
</dbReference>
<keyword evidence="2 6" id="KW-0812">Transmembrane</keyword>
<keyword evidence="4 6" id="KW-0472">Membrane</keyword>
<dbReference type="PANTHER" id="PTHR30520">
    <property type="entry name" value="FORMATE TRANSPORTER-RELATED"/>
    <property type="match status" value="1"/>
</dbReference>
<dbReference type="Proteomes" id="UP000287969">
    <property type="component" value="Chromosome"/>
</dbReference>
<dbReference type="InterPro" id="IPR023271">
    <property type="entry name" value="Aquaporin-like"/>
</dbReference>
<sequence>MSEHNYLSPPEIAEATIQNGIKKTELPVVKMIVLGILAGAFIAFAAEGSNMASYNLLSNIETYGLGKALSGAIFSTGLMLVLIAGGELFTGNATIIISVLDKKVSIKNMLKNWFFVYCGNFIGAVFVAYMMVKSGLFNSGANELGGMTIKIASSKVGLTFAQGFYLGIMCNWLVCLAVWMATGAKDITGKILSVFFTIWLFVTSGFEHSIANMYYIPAGILAKGNENWVGAALNLGVKMKGLNSLNWKNFIIKNLIPVTFGNIIGGVLFVGMAYWYVYIRNKNLSHEKSKQKSS</sequence>
<feature type="transmembrane region" description="Helical" evidence="6">
    <location>
        <begin position="255"/>
        <end position="278"/>
    </location>
</feature>
<dbReference type="RefSeq" id="WP_128752946.1">
    <property type="nucleotide sequence ID" value="NZ_CP035282.1"/>
</dbReference>
<feature type="transmembrane region" description="Helical" evidence="6">
    <location>
        <begin position="194"/>
        <end position="216"/>
    </location>
</feature>
<dbReference type="OrthoDB" id="9786493at2"/>
<reference evidence="8" key="1">
    <citation type="submission" date="2019-01" db="EMBL/GenBank/DDBJ databases">
        <title>Draft genomes of a novel of Sporanaerobacter strains.</title>
        <authorList>
            <person name="Ma S."/>
        </authorList>
    </citation>
    <scope>NUCLEOTIDE SEQUENCE [LARGE SCALE GENOMIC DNA]</scope>
    <source>
        <strain evidence="8">NJN-17</strain>
    </source>
</reference>
<evidence type="ECO:0000256" key="3">
    <source>
        <dbReference type="ARBA" id="ARBA00022989"/>
    </source>
</evidence>
<dbReference type="KEGG" id="spoa:EQM13_13210"/>